<dbReference type="AlphaFoldDB" id="A0A060HBJ0"/>
<dbReference type="SUPFAM" id="SSF53756">
    <property type="entry name" value="UDP-Glycosyltransferase/glycogen phosphorylase"/>
    <property type="match status" value="2"/>
</dbReference>
<evidence type="ECO:0000256" key="1">
    <source>
        <dbReference type="ARBA" id="ARBA00022679"/>
    </source>
</evidence>
<evidence type="ECO:0000313" key="5">
    <source>
        <dbReference type="Proteomes" id="UP000027215"/>
    </source>
</evidence>
<dbReference type="HOGENOM" id="CLU_005199_1_0_6"/>
<dbReference type="PANTHER" id="PTHR46401">
    <property type="entry name" value="GLYCOSYLTRANSFERASE WBBK-RELATED"/>
    <property type="match status" value="1"/>
</dbReference>
<protein>
    <submittedName>
        <fullName evidence="4">Mannosyltransferase</fullName>
    </submittedName>
</protein>
<dbReference type="GO" id="GO:0016757">
    <property type="term" value="F:glycosyltransferase activity"/>
    <property type="evidence" value="ECO:0007669"/>
    <property type="project" value="UniProtKB-KW"/>
</dbReference>
<keyword evidence="4" id="KW-0328">Glycosyltransferase</keyword>
<name>A0A060HBJ0_XYLFS</name>
<feature type="domain" description="Glycosyl transferase family 1" evidence="2">
    <location>
        <begin position="224"/>
        <end position="379"/>
    </location>
</feature>
<dbReference type="EMBL" id="CP006696">
    <property type="protein sequence ID" value="AIC10746.1"/>
    <property type="molecule type" value="Genomic_DNA"/>
</dbReference>
<keyword evidence="1 4" id="KW-0808">Transferase</keyword>
<dbReference type="InterPro" id="IPR028098">
    <property type="entry name" value="Glyco_trans_4-like_N"/>
</dbReference>
<gene>
    <name evidence="4" type="ORF">D934_12805</name>
</gene>
<accession>A0A060HBJ0</accession>
<organism evidence="4 5">
    <name type="scientific">Xylella fastidiosa subsp. sandyi Ann-1</name>
    <dbReference type="NCBI Taxonomy" id="155920"/>
    <lineage>
        <taxon>Bacteria</taxon>
        <taxon>Pseudomonadati</taxon>
        <taxon>Pseudomonadota</taxon>
        <taxon>Gammaproteobacteria</taxon>
        <taxon>Lysobacterales</taxon>
        <taxon>Lysobacteraceae</taxon>
        <taxon>Xylella</taxon>
    </lineage>
</organism>
<dbReference type="PATRIC" id="fig|155920.8.peg.3014"/>
<evidence type="ECO:0000259" key="3">
    <source>
        <dbReference type="Pfam" id="PF13439"/>
    </source>
</evidence>
<feature type="domain" description="Glycosyltransferase subfamily 4-like N-terminal" evidence="3">
    <location>
        <begin position="18"/>
        <end position="203"/>
    </location>
</feature>
<sequence>MKLVIDLLGAQTRSHLRGIGRYTRELTKALLRQAGEAHAIHLVLHAPLEQASDALIAEFGALLPRTRIHLLRLPRHTSEHLTGNTWRHHAASRLSHYGLTCLDADTVWHSSVFEGYDEDGVLPDAPLFHTSRVATLYDLIPLHDPEVFLPGARPKAWYERRSAFLSSCDLLFCLSEWTAQEAVQRLHLDPERLVVIGGGVDSSFRPLVFDAQQHGNLLARFSITRPYVLYNGGLDQRKNVPALLRAFALLPMAIRQRHQLVVLGDDREVHQSMIALCRQLGLDQQEVVFTGRVNDSDLVSLYGLCALFVFPSRLEGFGLPVLEAMACGAPTLCSDAASLPEVAGRQDILFPPEDHLALSARMSQVLDDPQWLQSLRDYGLRRATAFIWDRVAQRALDALTRLQVRSSGIKSRRVSGVSPVTHTETAAPEMLPITEIQLVTDLAALPGDASRDDLAQAAFSICSMRVAPHPPQWLVDVSQIAKTDIGTGTSRVTRSILREWLSTPPPAACIVPIYLREGQYHYARSFTAQLLGLVSETPQEGIVMVYPGDVFVGLDWAPEAINAARARLQDWRRAGVATCFVVHDLLPITLPDCFHPYTCNLFEQWLRTVTHLADGIACISATTAEVLSRWLQDTAVDYQFGIPPQVKHFPLGVSFPEMSTAQETIREELRTALEMRPTLLIVGTLEPRKGHVHALRICEQLWEQGEDVNLVVVGQRGWSEHALVIQLTRHPEAGRRLFWLSDAADAELSALYVHATALLALSEGEGYGLPLLEAAHFGLPILARPLPVFLEIMADYPHYLDGTAPDTWSATVAQWLHTSDRPISSPVPIASWKESAQQLADIVSDCRLSLDSKKLSAPLK</sequence>
<dbReference type="Proteomes" id="UP000027215">
    <property type="component" value="Chromosome"/>
</dbReference>
<reference evidence="4 5" key="1">
    <citation type="submission" date="2013-08" db="EMBL/GenBank/DDBJ databases">
        <authorList>
            <person name="Stouthamer R."/>
            <person name="Nunney L."/>
        </authorList>
    </citation>
    <scope>NUCLEOTIDE SEQUENCE [LARGE SCALE GENOMIC DNA]</scope>
    <source>
        <strain evidence="5">ann-1</strain>
    </source>
</reference>
<dbReference type="InterPro" id="IPR001296">
    <property type="entry name" value="Glyco_trans_1"/>
</dbReference>
<feature type="domain" description="Glycosyl transferase family 1" evidence="2">
    <location>
        <begin position="674"/>
        <end position="819"/>
    </location>
</feature>
<dbReference type="RefSeq" id="WP_020852550.1">
    <property type="nucleotide sequence ID" value="NZ_CP006696.1"/>
</dbReference>
<evidence type="ECO:0000313" key="4">
    <source>
        <dbReference type="EMBL" id="AIC10746.1"/>
    </source>
</evidence>
<dbReference type="PANTHER" id="PTHR46401:SF2">
    <property type="entry name" value="GLYCOSYLTRANSFERASE WBBK-RELATED"/>
    <property type="match status" value="1"/>
</dbReference>
<dbReference type="Pfam" id="PF00534">
    <property type="entry name" value="Glycos_transf_1"/>
    <property type="match status" value="2"/>
</dbReference>
<proteinExistence type="predicted"/>
<dbReference type="KEGG" id="xfs:D934_12805"/>
<dbReference type="GO" id="GO:0009103">
    <property type="term" value="P:lipopolysaccharide biosynthetic process"/>
    <property type="evidence" value="ECO:0007669"/>
    <property type="project" value="TreeGrafter"/>
</dbReference>
<evidence type="ECO:0000259" key="2">
    <source>
        <dbReference type="Pfam" id="PF00534"/>
    </source>
</evidence>
<dbReference type="CDD" id="cd03809">
    <property type="entry name" value="GT4_MtfB-like"/>
    <property type="match status" value="2"/>
</dbReference>
<dbReference type="Pfam" id="PF13439">
    <property type="entry name" value="Glyco_transf_4"/>
    <property type="match status" value="1"/>
</dbReference>
<dbReference type="Gene3D" id="3.40.50.2000">
    <property type="entry name" value="Glycogen Phosphorylase B"/>
    <property type="match status" value="3"/>
</dbReference>